<reference evidence="2 3" key="1">
    <citation type="journal article" date="2020" name="Cell">
        <title>Large-Scale Comparative Analyses of Tick Genomes Elucidate Their Genetic Diversity and Vector Capacities.</title>
        <authorList>
            <consortium name="Tick Genome and Microbiome Consortium (TIGMIC)"/>
            <person name="Jia N."/>
            <person name="Wang J."/>
            <person name="Shi W."/>
            <person name="Du L."/>
            <person name="Sun Y."/>
            <person name="Zhan W."/>
            <person name="Jiang J.F."/>
            <person name="Wang Q."/>
            <person name="Zhang B."/>
            <person name="Ji P."/>
            <person name="Bell-Sakyi L."/>
            <person name="Cui X.M."/>
            <person name="Yuan T.T."/>
            <person name="Jiang B.G."/>
            <person name="Yang W.F."/>
            <person name="Lam T.T."/>
            <person name="Chang Q.C."/>
            <person name="Ding S.J."/>
            <person name="Wang X.J."/>
            <person name="Zhu J.G."/>
            <person name="Ruan X.D."/>
            <person name="Zhao L."/>
            <person name="Wei J.T."/>
            <person name="Ye R.Z."/>
            <person name="Que T.C."/>
            <person name="Du C.H."/>
            <person name="Zhou Y.H."/>
            <person name="Cheng J.X."/>
            <person name="Dai P.F."/>
            <person name="Guo W.B."/>
            <person name="Han X.H."/>
            <person name="Huang E.J."/>
            <person name="Li L.F."/>
            <person name="Wei W."/>
            <person name="Gao Y.C."/>
            <person name="Liu J.Z."/>
            <person name="Shao H.Z."/>
            <person name="Wang X."/>
            <person name="Wang C.C."/>
            <person name="Yang T.C."/>
            <person name="Huo Q.B."/>
            <person name="Li W."/>
            <person name="Chen H.Y."/>
            <person name="Chen S.E."/>
            <person name="Zhou L.G."/>
            <person name="Ni X.B."/>
            <person name="Tian J.H."/>
            <person name="Sheng Y."/>
            <person name="Liu T."/>
            <person name="Pan Y.S."/>
            <person name="Xia L.Y."/>
            <person name="Li J."/>
            <person name="Zhao F."/>
            <person name="Cao W.C."/>
        </authorList>
    </citation>
    <scope>NUCLEOTIDE SEQUENCE [LARGE SCALE GENOMIC DNA]</scope>
    <source>
        <strain evidence="2">HaeL-2018</strain>
    </source>
</reference>
<evidence type="ECO:0000256" key="1">
    <source>
        <dbReference type="SAM" id="MobiDB-lite"/>
    </source>
</evidence>
<evidence type="ECO:0000313" key="2">
    <source>
        <dbReference type="EMBL" id="KAH9364714.1"/>
    </source>
</evidence>
<evidence type="ECO:0008006" key="4">
    <source>
        <dbReference type="Google" id="ProtNLM"/>
    </source>
</evidence>
<evidence type="ECO:0000313" key="3">
    <source>
        <dbReference type="Proteomes" id="UP000821853"/>
    </source>
</evidence>
<feature type="region of interest" description="Disordered" evidence="1">
    <location>
        <begin position="131"/>
        <end position="190"/>
    </location>
</feature>
<gene>
    <name evidence="2" type="ORF">HPB48_022740</name>
</gene>
<accession>A0A9J6FNG2</accession>
<dbReference type="VEuPathDB" id="VectorBase:HLOH_048394"/>
<feature type="compositionally biased region" description="Acidic residues" evidence="1">
    <location>
        <begin position="145"/>
        <end position="189"/>
    </location>
</feature>
<dbReference type="EMBL" id="JABSTR010000002">
    <property type="protein sequence ID" value="KAH9364714.1"/>
    <property type="molecule type" value="Genomic_DNA"/>
</dbReference>
<proteinExistence type="predicted"/>
<comment type="caution">
    <text evidence="2">The sequence shown here is derived from an EMBL/GenBank/DDBJ whole genome shotgun (WGS) entry which is preliminary data.</text>
</comment>
<sequence>MVDVRVAQEQKSSRLYYKLAFIASHDPDDGSEYIDNRDTSWNDEQAFKIRRALSMHRTPLEEVFGNEVCIDFESGDVYKCRTMPVCLKLGDANEVRKAVTLLDQERDLMNAVDEREEAEDEDEDIQQLVQSLKAKKNKKKKPGDEGPDDDNDDDDDDDGRCSGYDEDNIINNALEEENLEEDEEYEMDKDDNCNRRSITAQAIEDAQRSPAGFLRFVNSVYDEETELQNAKDTKLGRAKRTIINSYDVHYIRWFTKLTPLIVSNMGYSGMSLYRVLCTNVCAGNIGDDAGIAFNRCVQYLFECSPQQTEDGKSMVVMPRAVYRPKFEPPFQMNPEEKTDAKWIIQTYAQCNFLCVPFFIKYVFYLVSQGKCVLIHDTSEDKYDTLKYNKDMGIYQTDNVINLILPLQTLIFKTILHNLTCKDPNSPLDLLFKLYDGLATLINQQKPIKLDANPSETERYKCSLSKEYLVFSNGTTFNCETSEFEKWGEHQICMRRVGLDIDYGATEWTEHSTIEIHPLSGGIEYLYKVFRMFILYALKVINRSHLTAFSRHKPVVNTMSPWKGIFAMFSPAEFAEIEAMQEEYTRDRDNTSAETVWRLREAYNLGCIYHMVTTFLMVRPDLYVELIDSGELGVDMDNMEVDDDGGPVVIVRRRMSYEDKVLAMMDGIFGGRERTNIVLRFLAIGLRTDGTGRNALYLHGEAMNGKSAFMNVLSAGMGGQQSQMVIHLPGDYFTNRGSNQMDATFKDCNRDARFLYVPEIAISDMGPAGRRKFKRLTGGDVIADRVPYGKKNILYVNNAKFIGSSNDIPRRRPRRLVAS</sequence>
<keyword evidence="3" id="KW-1185">Reference proteome</keyword>
<dbReference type="AlphaFoldDB" id="A0A9J6FNG2"/>
<name>A0A9J6FNG2_HAELO</name>
<dbReference type="OrthoDB" id="6532510at2759"/>
<dbReference type="Proteomes" id="UP000821853">
    <property type="component" value="Chromosome 10"/>
</dbReference>
<organism evidence="2 3">
    <name type="scientific">Haemaphysalis longicornis</name>
    <name type="common">Bush tick</name>
    <dbReference type="NCBI Taxonomy" id="44386"/>
    <lineage>
        <taxon>Eukaryota</taxon>
        <taxon>Metazoa</taxon>
        <taxon>Ecdysozoa</taxon>
        <taxon>Arthropoda</taxon>
        <taxon>Chelicerata</taxon>
        <taxon>Arachnida</taxon>
        <taxon>Acari</taxon>
        <taxon>Parasitiformes</taxon>
        <taxon>Ixodida</taxon>
        <taxon>Ixodoidea</taxon>
        <taxon>Ixodidae</taxon>
        <taxon>Haemaphysalinae</taxon>
        <taxon>Haemaphysalis</taxon>
    </lineage>
</organism>
<protein>
    <recommendedName>
        <fullName evidence="4">SF3 helicase domain-containing protein</fullName>
    </recommendedName>
</protein>